<accession>A0AAQ3T9K2</accession>
<evidence type="ECO:0000256" key="4">
    <source>
        <dbReference type="ARBA" id="ARBA00022801"/>
    </source>
</evidence>
<feature type="region of interest" description="Disordered" evidence="5">
    <location>
        <begin position="167"/>
        <end position="202"/>
    </location>
</feature>
<dbReference type="Pfam" id="PF14223">
    <property type="entry name" value="Retrotran_gag_2"/>
    <property type="match status" value="1"/>
</dbReference>
<feature type="compositionally biased region" description="Basic and acidic residues" evidence="5">
    <location>
        <begin position="721"/>
        <end position="733"/>
    </location>
</feature>
<dbReference type="InterPro" id="IPR043502">
    <property type="entry name" value="DNA/RNA_pol_sf"/>
</dbReference>
<dbReference type="PANTHER" id="PTHR42648">
    <property type="entry name" value="TRANSPOSASE, PUTATIVE-RELATED"/>
    <property type="match status" value="1"/>
</dbReference>
<evidence type="ECO:0000259" key="6">
    <source>
        <dbReference type="PROSITE" id="PS50994"/>
    </source>
</evidence>
<keyword evidence="3" id="KW-0064">Aspartyl protease</keyword>
<dbReference type="Pfam" id="PF25597">
    <property type="entry name" value="SH3_retrovirus"/>
    <property type="match status" value="1"/>
</dbReference>
<dbReference type="AlphaFoldDB" id="A0AAQ3T9K2"/>
<dbReference type="GO" id="GO:0006508">
    <property type="term" value="P:proteolysis"/>
    <property type="evidence" value="ECO:0007669"/>
    <property type="project" value="UniProtKB-KW"/>
</dbReference>
<dbReference type="SUPFAM" id="SSF56672">
    <property type="entry name" value="DNA/RNA polymerases"/>
    <property type="match status" value="1"/>
</dbReference>
<feature type="compositionally biased region" description="Polar residues" evidence="5">
    <location>
        <begin position="676"/>
        <end position="686"/>
    </location>
</feature>
<keyword evidence="8" id="KW-1185">Reference proteome</keyword>
<keyword evidence="2" id="KW-0479">Metal-binding</keyword>
<dbReference type="GO" id="GO:0046872">
    <property type="term" value="F:metal ion binding"/>
    <property type="evidence" value="ECO:0007669"/>
    <property type="project" value="UniProtKB-KW"/>
</dbReference>
<evidence type="ECO:0000256" key="2">
    <source>
        <dbReference type="ARBA" id="ARBA00022723"/>
    </source>
</evidence>
<keyword evidence="4" id="KW-0378">Hydrolase</keyword>
<dbReference type="Pfam" id="PF07727">
    <property type="entry name" value="RVT_2"/>
    <property type="match status" value="1"/>
</dbReference>
<dbReference type="Gene3D" id="3.30.420.10">
    <property type="entry name" value="Ribonuclease H-like superfamily/Ribonuclease H"/>
    <property type="match status" value="1"/>
</dbReference>
<dbReference type="InterPro" id="IPR025724">
    <property type="entry name" value="GAG-pre-integrase_dom"/>
</dbReference>
<evidence type="ECO:0000256" key="1">
    <source>
        <dbReference type="ARBA" id="ARBA00022670"/>
    </source>
</evidence>
<dbReference type="InterPro" id="IPR039537">
    <property type="entry name" value="Retrotran_Ty1/copia-like"/>
</dbReference>
<keyword evidence="1" id="KW-0645">Protease</keyword>
<dbReference type="EMBL" id="CP144748">
    <property type="protein sequence ID" value="WVZ68985.1"/>
    <property type="molecule type" value="Genomic_DNA"/>
</dbReference>
<dbReference type="InterPro" id="IPR012337">
    <property type="entry name" value="RNaseH-like_sf"/>
</dbReference>
<dbReference type="Pfam" id="PF22936">
    <property type="entry name" value="Pol_BBD"/>
    <property type="match status" value="1"/>
</dbReference>
<evidence type="ECO:0000313" key="8">
    <source>
        <dbReference type="Proteomes" id="UP001341281"/>
    </source>
</evidence>
<dbReference type="InterPro" id="IPR054722">
    <property type="entry name" value="PolX-like_BBD"/>
</dbReference>
<dbReference type="Pfam" id="PF13976">
    <property type="entry name" value="gag_pre-integrs"/>
    <property type="match status" value="1"/>
</dbReference>
<protein>
    <recommendedName>
        <fullName evidence="6">Integrase catalytic domain-containing protein</fullName>
    </recommendedName>
</protein>
<gene>
    <name evidence="7" type="ORF">U9M48_017854</name>
</gene>
<dbReference type="InterPro" id="IPR013103">
    <property type="entry name" value="RVT_2"/>
</dbReference>
<proteinExistence type="predicted"/>
<dbReference type="GO" id="GO:0003676">
    <property type="term" value="F:nucleic acid binding"/>
    <property type="evidence" value="ECO:0007669"/>
    <property type="project" value="InterPro"/>
</dbReference>
<dbReference type="PANTHER" id="PTHR42648:SF26">
    <property type="entry name" value="INTEGRASE CATALYTIC DOMAIN-CONTAINING PROTEIN"/>
    <property type="match status" value="1"/>
</dbReference>
<feature type="domain" description="Integrase catalytic" evidence="6">
    <location>
        <begin position="498"/>
        <end position="572"/>
    </location>
</feature>
<dbReference type="InterPro" id="IPR001584">
    <property type="entry name" value="Integrase_cat-core"/>
</dbReference>
<dbReference type="PROSITE" id="PS50994">
    <property type="entry name" value="INTEGRASE"/>
    <property type="match status" value="1"/>
</dbReference>
<dbReference type="InterPro" id="IPR057670">
    <property type="entry name" value="SH3_retrovirus"/>
</dbReference>
<evidence type="ECO:0000256" key="5">
    <source>
        <dbReference type="SAM" id="MobiDB-lite"/>
    </source>
</evidence>
<feature type="region of interest" description="Disordered" evidence="5">
    <location>
        <begin position="664"/>
        <end position="794"/>
    </location>
</feature>
<evidence type="ECO:0000313" key="7">
    <source>
        <dbReference type="EMBL" id="WVZ68985.1"/>
    </source>
</evidence>
<name>A0AAQ3T9K2_PASNO</name>
<dbReference type="InterPro" id="IPR036397">
    <property type="entry name" value="RNaseH_sf"/>
</dbReference>
<sequence length="1032" mass="114909">MACFLDVSNKAPTPTLKIKKDDKAKDEEEEWVAQEQQVLSYLLLSLSREILIQVVSIPTAIGVWQAIKGMFSTQSRARVINTRMALATTVKGSSTVAEYVAKMRGYADEMASAGKKIEDEELVSYILAGLDADFDSLISAVAARVEPITLSELYTQMSSFEQRIELRQGATQSSANSAMLGRGNSNSNNDSRGRSRGRGGFGRGHGSTIVECQLCGKRGHTVVKCYKRFDASFKPQEKSVGSATTSYGVDTNWYTDTGATDHITGELEKLTVRDRYTGSDQVHTASGAGMKINQVGHTVVPTPSRDLLLNNILYVPEAQKSLVSVHKLTSYNNAFLEFHPNHFFVKDQSTKKVLLRGRCEGGLYPLKLTLDKHVFGAAKVTSTRWHSRLGHPSSSVVRQVLSKNSLPFVSEFNKDTVCDACQQGKSHQLPYPKSVSKSSAPLELVFSDVWGPSPTSVGRYNYYVSFIDDFSKFSWIYLLKNKYEVFQRFHEFQNLRDGISHHVSCPHAHQQNGSAERKHRHIVEVGLSLLAHASMPLKFWDEAFITATYLINRLPTPVLDGETPLEKLFQQKPNYSLLLTFGCACWPHLRPYNNHKLEFRSKQCVFLGYSQLHKGFKCLDVSSGRVYISRDVVFDESVYPFSALHPNAGTRLRSEILLLPSRLQPPRGEHTVDESLVNSPMPNSMQEEIPSCVAGSDDNTRENSEENNADSVLNRVVSSSDMEHNADTPEHRAPQQLGTTHEPSSRVGATPESAPHSPTVPHSIDMPAPASGGESTISDVDSHGTAEPTTISEALNSKAWKEAMDVEYTALMKNKTWHLVPPRKGSNIIDCKWVYKVKRKADGSIDRYKARLVAKGFKQRYGIDYEDTFSPIVKAATIRLVLSVAVTNGWHLHQLDVQNAFLHGLLEEEVYMRQPPGYEDKNKPNYVCKLDKALYGLKQAPRAWCSRLSTRLQELGFVPSKADTSLFFYSKGGLQIFLLVYVDDIIVVSSSTDATAALLKNLEKDFALKDLGDLHYFLGIEVKRSGGKLMLS</sequence>
<dbReference type="SUPFAM" id="SSF53098">
    <property type="entry name" value="Ribonuclease H-like"/>
    <property type="match status" value="1"/>
</dbReference>
<evidence type="ECO:0000256" key="3">
    <source>
        <dbReference type="ARBA" id="ARBA00022750"/>
    </source>
</evidence>
<dbReference type="Proteomes" id="UP001341281">
    <property type="component" value="Chromosome 04"/>
</dbReference>
<dbReference type="GO" id="GO:0015074">
    <property type="term" value="P:DNA integration"/>
    <property type="evidence" value="ECO:0007669"/>
    <property type="project" value="InterPro"/>
</dbReference>
<reference evidence="7 8" key="1">
    <citation type="submission" date="2024-02" db="EMBL/GenBank/DDBJ databases">
        <title>High-quality chromosome-scale genome assembly of Pensacola bahiagrass (Paspalum notatum Flugge var. saurae).</title>
        <authorList>
            <person name="Vega J.M."/>
            <person name="Podio M."/>
            <person name="Orjuela J."/>
            <person name="Siena L.A."/>
            <person name="Pessino S.C."/>
            <person name="Combes M.C."/>
            <person name="Mariac C."/>
            <person name="Albertini E."/>
            <person name="Pupilli F."/>
            <person name="Ortiz J.P.A."/>
            <person name="Leblanc O."/>
        </authorList>
    </citation>
    <scope>NUCLEOTIDE SEQUENCE [LARGE SCALE GENOMIC DNA]</scope>
    <source>
        <strain evidence="7">R1</strain>
        <tissue evidence="7">Leaf</tissue>
    </source>
</reference>
<organism evidence="7 8">
    <name type="scientific">Paspalum notatum var. saurae</name>
    <dbReference type="NCBI Taxonomy" id="547442"/>
    <lineage>
        <taxon>Eukaryota</taxon>
        <taxon>Viridiplantae</taxon>
        <taxon>Streptophyta</taxon>
        <taxon>Embryophyta</taxon>
        <taxon>Tracheophyta</taxon>
        <taxon>Spermatophyta</taxon>
        <taxon>Magnoliopsida</taxon>
        <taxon>Liliopsida</taxon>
        <taxon>Poales</taxon>
        <taxon>Poaceae</taxon>
        <taxon>PACMAD clade</taxon>
        <taxon>Panicoideae</taxon>
        <taxon>Andropogonodae</taxon>
        <taxon>Paspaleae</taxon>
        <taxon>Paspalinae</taxon>
        <taxon>Paspalum</taxon>
    </lineage>
</organism>
<feature type="compositionally biased region" description="Low complexity" evidence="5">
    <location>
        <begin position="181"/>
        <end position="190"/>
    </location>
</feature>
<dbReference type="GO" id="GO:0004190">
    <property type="term" value="F:aspartic-type endopeptidase activity"/>
    <property type="evidence" value="ECO:0007669"/>
    <property type="project" value="UniProtKB-KW"/>
</dbReference>